<reference evidence="1" key="2">
    <citation type="journal article" date="2015" name="Data Brief">
        <title>Shoot transcriptome of the giant reed, Arundo donax.</title>
        <authorList>
            <person name="Barrero R.A."/>
            <person name="Guerrero F.D."/>
            <person name="Moolhuijzen P."/>
            <person name="Goolsby J.A."/>
            <person name="Tidwell J."/>
            <person name="Bellgard S.E."/>
            <person name="Bellgard M.I."/>
        </authorList>
    </citation>
    <scope>NUCLEOTIDE SEQUENCE</scope>
    <source>
        <tissue evidence="1">Shoot tissue taken approximately 20 cm above the soil surface</tissue>
    </source>
</reference>
<dbReference type="EMBL" id="GBRH01271158">
    <property type="protein sequence ID" value="JAD26737.1"/>
    <property type="molecule type" value="Transcribed_RNA"/>
</dbReference>
<sequence length="47" mass="5279">MLLHKILTKQVIFFHPIFLSSSPLPSPSLISLFSPSHRISHHLSEGT</sequence>
<proteinExistence type="predicted"/>
<reference evidence="1" key="1">
    <citation type="submission" date="2014-09" db="EMBL/GenBank/DDBJ databases">
        <authorList>
            <person name="Magalhaes I.L.F."/>
            <person name="Oliveira U."/>
            <person name="Santos F.R."/>
            <person name="Vidigal T.H.D.A."/>
            <person name="Brescovit A.D."/>
            <person name="Santos A.J."/>
        </authorList>
    </citation>
    <scope>NUCLEOTIDE SEQUENCE</scope>
    <source>
        <tissue evidence="1">Shoot tissue taken approximately 20 cm above the soil surface</tissue>
    </source>
</reference>
<protein>
    <submittedName>
        <fullName evidence="1">Uncharacterized protein</fullName>
    </submittedName>
</protein>
<organism evidence="1">
    <name type="scientific">Arundo donax</name>
    <name type="common">Giant reed</name>
    <name type="synonym">Donax arundinaceus</name>
    <dbReference type="NCBI Taxonomy" id="35708"/>
    <lineage>
        <taxon>Eukaryota</taxon>
        <taxon>Viridiplantae</taxon>
        <taxon>Streptophyta</taxon>
        <taxon>Embryophyta</taxon>
        <taxon>Tracheophyta</taxon>
        <taxon>Spermatophyta</taxon>
        <taxon>Magnoliopsida</taxon>
        <taxon>Liliopsida</taxon>
        <taxon>Poales</taxon>
        <taxon>Poaceae</taxon>
        <taxon>PACMAD clade</taxon>
        <taxon>Arundinoideae</taxon>
        <taxon>Arundineae</taxon>
        <taxon>Arundo</taxon>
    </lineage>
</organism>
<evidence type="ECO:0000313" key="1">
    <source>
        <dbReference type="EMBL" id="JAD26737.1"/>
    </source>
</evidence>
<accession>A0A0A8YVU7</accession>
<dbReference type="AlphaFoldDB" id="A0A0A8YVU7"/>
<name>A0A0A8YVU7_ARUDO</name>